<feature type="region of interest" description="Disordered" evidence="1">
    <location>
        <begin position="2298"/>
        <end position="2361"/>
    </location>
</feature>
<dbReference type="Proteomes" id="UP000038009">
    <property type="component" value="Unassembled WGS sequence"/>
</dbReference>
<feature type="region of interest" description="Disordered" evidence="1">
    <location>
        <begin position="1841"/>
        <end position="1861"/>
    </location>
</feature>
<feature type="region of interest" description="Disordered" evidence="1">
    <location>
        <begin position="23"/>
        <end position="97"/>
    </location>
</feature>
<name>A0A0N0P6R1_LEPSE</name>
<feature type="region of interest" description="Disordered" evidence="1">
    <location>
        <begin position="525"/>
        <end position="626"/>
    </location>
</feature>
<feature type="compositionally biased region" description="Polar residues" evidence="1">
    <location>
        <begin position="1473"/>
        <end position="1486"/>
    </location>
</feature>
<feature type="region of interest" description="Disordered" evidence="1">
    <location>
        <begin position="1008"/>
        <end position="1066"/>
    </location>
</feature>
<feature type="region of interest" description="Disordered" evidence="1">
    <location>
        <begin position="752"/>
        <end position="819"/>
    </location>
</feature>
<dbReference type="OrthoDB" id="265211at2759"/>
<feature type="compositionally biased region" description="Low complexity" evidence="1">
    <location>
        <begin position="1282"/>
        <end position="1293"/>
    </location>
</feature>
<feature type="region of interest" description="Disordered" evidence="1">
    <location>
        <begin position="1129"/>
        <end position="1164"/>
    </location>
</feature>
<feature type="compositionally biased region" description="Polar residues" evidence="1">
    <location>
        <begin position="552"/>
        <end position="561"/>
    </location>
</feature>
<keyword evidence="3" id="KW-1185">Reference proteome</keyword>
<feature type="compositionally biased region" description="Basic and acidic residues" evidence="1">
    <location>
        <begin position="1043"/>
        <end position="1057"/>
    </location>
</feature>
<evidence type="ECO:0000313" key="3">
    <source>
        <dbReference type="Proteomes" id="UP000038009"/>
    </source>
</evidence>
<feature type="compositionally biased region" description="Polar residues" evidence="1">
    <location>
        <begin position="572"/>
        <end position="589"/>
    </location>
</feature>
<feature type="compositionally biased region" description="Basic and acidic residues" evidence="1">
    <location>
        <begin position="2334"/>
        <end position="2344"/>
    </location>
</feature>
<proteinExistence type="predicted"/>
<dbReference type="OMA" id="AMSHLYA"/>
<feature type="region of interest" description="Disordered" evidence="1">
    <location>
        <begin position="2162"/>
        <end position="2205"/>
    </location>
</feature>
<feature type="region of interest" description="Disordered" evidence="1">
    <location>
        <begin position="2226"/>
        <end position="2259"/>
    </location>
</feature>
<feature type="region of interest" description="Disordered" evidence="1">
    <location>
        <begin position="1222"/>
        <end position="1334"/>
    </location>
</feature>
<feature type="region of interest" description="Disordered" evidence="1">
    <location>
        <begin position="216"/>
        <end position="262"/>
    </location>
</feature>
<feature type="compositionally biased region" description="Polar residues" evidence="1">
    <location>
        <begin position="1880"/>
        <end position="1894"/>
    </location>
</feature>
<feature type="compositionally biased region" description="Low complexity" evidence="1">
    <location>
        <begin position="54"/>
        <end position="69"/>
    </location>
</feature>
<feature type="compositionally biased region" description="Gly residues" evidence="1">
    <location>
        <begin position="1032"/>
        <end position="1042"/>
    </location>
</feature>
<feature type="region of interest" description="Disordered" evidence="1">
    <location>
        <begin position="1447"/>
        <end position="1495"/>
    </location>
</feature>
<dbReference type="EMBL" id="LJSK01000069">
    <property type="protein sequence ID" value="KPI87909.1"/>
    <property type="molecule type" value="Genomic_DNA"/>
</dbReference>
<feature type="compositionally biased region" description="Low complexity" evidence="1">
    <location>
        <begin position="1843"/>
        <end position="1856"/>
    </location>
</feature>
<comment type="caution">
    <text evidence="2">The sequence shown here is derived from an EMBL/GenBank/DDBJ whole genome shotgun (WGS) entry which is preliminary data.</text>
</comment>
<dbReference type="VEuPathDB" id="TriTrypDB:Lsey_0069_0010"/>
<feature type="compositionally biased region" description="Polar residues" evidence="1">
    <location>
        <begin position="2345"/>
        <end position="2361"/>
    </location>
</feature>
<feature type="compositionally biased region" description="Low complexity" evidence="1">
    <location>
        <begin position="808"/>
        <end position="819"/>
    </location>
</feature>
<feature type="compositionally biased region" description="Low complexity" evidence="1">
    <location>
        <begin position="323"/>
        <end position="336"/>
    </location>
</feature>
<feature type="compositionally biased region" description="Polar residues" evidence="1">
    <location>
        <begin position="752"/>
        <end position="763"/>
    </location>
</feature>
<feature type="compositionally biased region" description="Low complexity" evidence="1">
    <location>
        <begin position="1635"/>
        <end position="1651"/>
    </location>
</feature>
<gene>
    <name evidence="2" type="ORF">ABL78_2987</name>
</gene>
<feature type="compositionally biased region" description="Pro residues" evidence="1">
    <location>
        <begin position="1130"/>
        <end position="1141"/>
    </location>
</feature>
<feature type="region of interest" description="Disordered" evidence="1">
    <location>
        <begin position="1875"/>
        <end position="1915"/>
    </location>
</feature>
<feature type="compositionally biased region" description="Basic and acidic residues" evidence="1">
    <location>
        <begin position="1231"/>
        <end position="1240"/>
    </location>
</feature>
<feature type="compositionally biased region" description="Low complexity" evidence="1">
    <location>
        <begin position="2312"/>
        <end position="2333"/>
    </location>
</feature>
<evidence type="ECO:0000256" key="1">
    <source>
        <dbReference type="SAM" id="MobiDB-lite"/>
    </source>
</evidence>
<reference evidence="2 3" key="1">
    <citation type="journal article" date="2015" name="PLoS Pathog.">
        <title>Leptomonas seymouri: Adaptations to the Dixenous Life Cycle Analyzed by Genome Sequencing, Transcriptome Profiling and Co-infection with Leishmania donovani.</title>
        <authorList>
            <person name="Kraeva N."/>
            <person name="Butenko A."/>
            <person name="Hlavacova J."/>
            <person name="Kostygov A."/>
            <person name="Myskova J."/>
            <person name="Grybchuk D."/>
            <person name="Lestinova T."/>
            <person name="Votypka J."/>
            <person name="Volf P."/>
            <person name="Opperdoes F."/>
            <person name="Flegontov P."/>
            <person name="Lukes J."/>
            <person name="Yurchenko V."/>
        </authorList>
    </citation>
    <scope>NUCLEOTIDE SEQUENCE [LARGE SCALE GENOMIC DNA]</scope>
    <source>
        <strain evidence="2 3">ATCC 30220</strain>
    </source>
</reference>
<feature type="region of interest" description="Disordered" evidence="1">
    <location>
        <begin position="323"/>
        <end position="342"/>
    </location>
</feature>
<feature type="compositionally biased region" description="Low complexity" evidence="1">
    <location>
        <begin position="562"/>
        <end position="571"/>
    </location>
</feature>
<sequence length="2501" mass="263831">MSCPPSTPALHAAAKHCTNAYKRERLKDKGNGNTDSDAQIFSLDATPPKRESARPSNASSSPPQLLSPPIIMPRPTPQHKPVSEAAPSYAVDGPSSSLPAAAKARAHHVHFIALSERFMALLMLSTERVIPLRAALKALRASLGSVLVPTPTRGSPRSISSRQPHDLTAGSLPLLQKTSEAAPGPLRLCITGVSDVKMDEVFEYLLHRDSAWATSGPASVGGDRLTGINNTSSAVRLPRPDNSWTMSSYLSPITPRGQRRTRTDTIAASAATTAAEEAAGGEDAATSSEANDLVSLLPTYSAAIEALAVGALPCSTATLGDDASGAAAAPPLRSFPATPPPPPTGFVRVLSGEAKRRSVPYMADSLSPEQLALPPLRRPPESGASKVVLLDQTGELPPIENRSTPIPRFSSAAFLTSPTTAAATAGVADAAAAGDAGVVPQAFAAPTTAASASNPYASSQLQLPAVPESNHLRYVKPTLSLEPPMLHSSLSESTEEAVMACDEEGVDVVTCGKEDALQAAELSSTMPDLGDLSPPAALGPDSTADALRPPSNALTAVQYSSTTDTTNTTVTPLLSSGTHHWGSTTNSPIPTYLTPGGERSKGPLTPHAGSGTAFRRSTAPHANLPSPILPTQVVPVLLHRSASQYSELSDCQRPAAAGSPLPATGRFSTLPMPFFSRVSGVTGAASNAGRSVRDDSMVFSPGSSSSPAAARFVQRLRRRTVTLIPAQLHFTARDLFYNDQLTAQDRTRVQATRGSLKMVTSQERAGRTPKGRLTLRPGSDEDSASSVGSGTPGRLHRRQSSPQLPLKSTSAAGAAAPSDTSALPWTVGIYEDGMLHYETLPSAQAGPPYVSFTPITAYDYCLLCIPFEAASCLPQDPFAGADHSPTASATASECFEGAGGGSEEVIRALKMLFGPFAGSKQRLWPAGAPAPILVTPENFGSPIAAAAIAAGNTHRDGGEENQTVSLSSPPRSLPPPAALATPSDDAVTKFVFPALGRREESSEAVMRGSLRSCCKSPTQPLEKPIDSEGAGAAAGGSAGGGELDSRSLRARRPESPRHSGLSTANARNVTTFLRTVTDRAGGCSNADDSQLTLTTATSHAAAMEEWLRPLRQALVNRAVIVLVNSELPSFSPPLPPPPPPSARQDPCSPKRSSTTDLANGSRSTYVQSAARATVVRNFVHFVKRCYGVTVPSWRVVVFSYHDSVITRNLLLSYYADTYAPSLQQTGGKRRSREESRHGEPTEGSPSAADGQSRGPHSNTCTSGSGRGSVRDPATVDLPPPASSSLLLHGSSGHTMQQSVMSPLFPSFLPTPPDAAMTTSPHPQRGPQRGSLGSGVRHVLRLKSKAHRGSIDDAVTKPWEKVEEAVAQHGGGAEDDGTRAANAMFLLLTKDLTVPPLPTAIAAYAPLMSRASCLSVTPVPSVPSSSTRRAAPSFLPLQGGALAQQLCDGGERATPSSTTAAEPIASDGPGGGSSTNAVQNNSHSRATSLEGGHESEDATLAGEGAVRTSAACAHALNVMWKESGAASLNGAFRFFEHDATAHRMSHAAFSLMAWSWQLGSLLPTAAKEAHLRHRRLCHSYRQATHKLESLRRSIDMHVSGSPAANVAALEVRLQGVFADMAQRFAHDVRRLLIASPSSQPTTAAQTTATPSTLRQHSSSKYPPLDALRVYETPTLREAYRRLAHCAQQFRDFYIGGQLTAELHDEAGRQETNGMAGAKARDTGEEGCSERKHNFSLFECRYSELREQMKTPVPAPSAAAAGSAQQENCVGALASVLNSARAVSKPTDHPLLPLSSAGSNDRGSQAARPSLQLNMLAEVEEYPMPSVDRSVEHKRNGSLIALARSSSSVSGTNSSTNSHVRPSSLKVAEAAGLKTEPVAAQPSINNNQQGSKSSCYAPTKDAPNEEATLAPQKPSPHSLAELRQRCLRVEHRLLAHVSQLNTEIINFFMATCVASLPHIQRSCVQAEVERVRAAHAEMYSAFRTSMCSHKEAAVSMAHMYACLEHWAAETGPLLSMVRSQRFLEKFVVQLRAVLCEDQIRGLAVYYRMHNGRDGCRSAQLTNVNLARHCNAIEEASKCAEDKSRKQCTAAAEMTPSRRSPRTPSADVLKHTATGAAAGADAAFPREVGLRSARLLLYYTRLACKPSHRENVSVGGNAACSPLTHSVEDSPCAPPSLLRKGRRTSTASTATSPNSLSRRRGGNGGGLGETVSLMSTFAPCSREEDAPRSAGCFAGSASRRANQRRGSDFGSEGGAGGDSKSFPYAVPNPPCMMYVSARLMAELDGAPSEYAAPLAGGPTPVLSPTKSSRRCHTPLDLSGNSLLTSSSTSPQIPSRSNEGKSKQRDCSSKNTATSADTTGVPDSNSSATWLARLTKWRAGLSEEKRPASISAAPLLWILLDSWDETLLRFPYGILLHLDTARYAASLNTLSMPVVESQLCCVTRLTETIKNTAEQQAVLKGDMKRLQGDDGELRADYVAALKSIFDEAATLVTPQDETVHAGFFA</sequence>
<feature type="compositionally biased region" description="Low complexity" evidence="1">
    <location>
        <begin position="2181"/>
        <end position="2193"/>
    </location>
</feature>
<feature type="compositionally biased region" description="Polar residues" evidence="1">
    <location>
        <begin position="1254"/>
        <end position="1263"/>
    </location>
</feature>
<feature type="compositionally biased region" description="Polar residues" evidence="1">
    <location>
        <begin position="1150"/>
        <end position="1164"/>
    </location>
</feature>
<organism evidence="2 3">
    <name type="scientific">Leptomonas seymouri</name>
    <dbReference type="NCBI Taxonomy" id="5684"/>
    <lineage>
        <taxon>Eukaryota</taxon>
        <taxon>Discoba</taxon>
        <taxon>Euglenozoa</taxon>
        <taxon>Kinetoplastea</taxon>
        <taxon>Metakinetoplastina</taxon>
        <taxon>Trypanosomatida</taxon>
        <taxon>Trypanosomatidae</taxon>
        <taxon>Leishmaniinae</taxon>
        <taxon>Leptomonas</taxon>
    </lineage>
</organism>
<feature type="region of interest" description="Disordered" evidence="1">
    <location>
        <begin position="1783"/>
        <end position="1805"/>
    </location>
</feature>
<accession>A0A0N0P6R1</accession>
<evidence type="ECO:0000313" key="2">
    <source>
        <dbReference type="EMBL" id="KPI87909.1"/>
    </source>
</evidence>
<feature type="region of interest" description="Disordered" evidence="1">
    <location>
        <begin position="1635"/>
        <end position="1659"/>
    </location>
</feature>
<feature type="compositionally biased region" description="Polar residues" evidence="1">
    <location>
        <begin position="242"/>
        <end position="251"/>
    </location>
</feature>
<protein>
    <submittedName>
        <fullName evidence="2">Uncharacterized protein</fullName>
    </submittedName>
</protein>
<feature type="region of interest" description="Disordered" evidence="1">
    <location>
        <begin position="953"/>
        <end position="982"/>
    </location>
</feature>